<dbReference type="Pfam" id="PF00395">
    <property type="entry name" value="SLH"/>
    <property type="match status" value="2"/>
</dbReference>
<proteinExistence type="predicted"/>
<sequence length="768" mass="79203">MFKKPIAATMSLALALAFGLPASADDASGKAISIELADNGTLVDGAAASDDPGSAVYVGADIVYYESNQGDDYGEGSAADAHDAEEAAAHTVVTITEPGTYRVSGTLLAGQLAVDLGEDAQSDPSAVVTLILDGVDITSTVAPGVIFYNVYEPYEDDEDTGGVTDLSDAGAQVVLADGSVNRVDGAYVARIYDPGTTKKLHKYDGAFYSKMSMQISGEAEGTGELQIIAANEGLDSELHLTINGGHIAIEAQDDGINTNEDGISVTTMNGGELYVNAGLGAEGDGIDSNGYLTINGGRIVTMANERSPDGGIDADSAITINGGEVIALGTRNDATSDDSKQPFIELSFAATQAAGSTITIEDTNGAVLLEHTADKAFQSLTFSSSELAMNTEYHVFIDGVQQQYTGNSFGMMMGGGFGGPGGMGGEPPEGWTPPEGFEPPAAGEMPEPPEGWTPPEDGEMPQLPDGMEAPEGMQFPGSQGVNDEETGEPSTAFVLTNDVHSFSGVAEASDGTGKTAVTFTVNGGEGIASVASGDAIVLDDIAASADVSEDAVQLTITDVPSEDYAVTWLLSDGADALEEALPTADGTYRLTIAVAAGNETYTGVSEWLFTIGGLPFTDVRADAPYYTAVEELYEAGVMIGTSADRFSPQASVTRATAITVLGRLLGVEQTDTDRFDDVASSSWYSGYVGWAADSGLVIGDGAGAFMPEQTISRADMTLILTRYAELIGQTSAADDASGEQDASSGGRDLTRAELASMLAPLLELPELQ</sequence>
<feature type="compositionally biased region" description="Low complexity" evidence="1">
    <location>
        <begin position="428"/>
        <end position="445"/>
    </location>
</feature>
<keyword evidence="2" id="KW-0732">Signal</keyword>
<feature type="domain" description="SLH" evidence="3">
    <location>
        <begin position="671"/>
        <end position="734"/>
    </location>
</feature>
<keyword evidence="5" id="KW-1185">Reference proteome</keyword>
<dbReference type="PROSITE" id="PS51272">
    <property type="entry name" value="SLH"/>
    <property type="match status" value="2"/>
</dbReference>
<evidence type="ECO:0000256" key="2">
    <source>
        <dbReference type="SAM" id="SignalP"/>
    </source>
</evidence>
<feature type="region of interest" description="Disordered" evidence="1">
    <location>
        <begin position="422"/>
        <end position="468"/>
    </location>
</feature>
<evidence type="ECO:0000313" key="4">
    <source>
        <dbReference type="EMBL" id="MBD2844870.1"/>
    </source>
</evidence>
<feature type="chain" id="PRO_5037045859" evidence="2">
    <location>
        <begin position="25"/>
        <end position="768"/>
    </location>
</feature>
<evidence type="ECO:0000313" key="5">
    <source>
        <dbReference type="Proteomes" id="UP000621560"/>
    </source>
</evidence>
<dbReference type="InterPro" id="IPR001119">
    <property type="entry name" value="SLH_dom"/>
</dbReference>
<evidence type="ECO:0000256" key="1">
    <source>
        <dbReference type="SAM" id="MobiDB-lite"/>
    </source>
</evidence>
<dbReference type="AlphaFoldDB" id="A0A927BSH7"/>
<name>A0A927BSH7_9BACL</name>
<dbReference type="RefSeq" id="WP_190915921.1">
    <property type="nucleotide sequence ID" value="NZ_JACXIZ010000012.1"/>
</dbReference>
<dbReference type="Proteomes" id="UP000621560">
    <property type="component" value="Unassembled WGS sequence"/>
</dbReference>
<organism evidence="4 5">
    <name type="scientific">Paenibacillus sabuli</name>
    <dbReference type="NCBI Taxonomy" id="2772509"/>
    <lineage>
        <taxon>Bacteria</taxon>
        <taxon>Bacillati</taxon>
        <taxon>Bacillota</taxon>
        <taxon>Bacilli</taxon>
        <taxon>Bacillales</taxon>
        <taxon>Paenibacillaceae</taxon>
        <taxon>Paenibacillus</taxon>
    </lineage>
</organism>
<protein>
    <submittedName>
        <fullName evidence="4">Carbohydrate-binding domain-containing protein</fullName>
    </submittedName>
</protein>
<dbReference type="InterPro" id="IPR025584">
    <property type="entry name" value="Cthe_2159"/>
</dbReference>
<feature type="domain" description="SLH" evidence="3">
    <location>
        <begin position="612"/>
        <end position="670"/>
    </location>
</feature>
<comment type="caution">
    <text evidence="4">The sequence shown here is derived from an EMBL/GenBank/DDBJ whole genome shotgun (WGS) entry which is preliminary data.</text>
</comment>
<dbReference type="Pfam" id="PF14262">
    <property type="entry name" value="Cthe_2159"/>
    <property type="match status" value="2"/>
</dbReference>
<feature type="signal peptide" evidence="2">
    <location>
        <begin position="1"/>
        <end position="24"/>
    </location>
</feature>
<reference evidence="4" key="1">
    <citation type="submission" date="2020-09" db="EMBL/GenBank/DDBJ databases">
        <title>A novel bacterium of genus Paenibacillus, isolated from South China Sea.</title>
        <authorList>
            <person name="Huang H."/>
            <person name="Mo K."/>
            <person name="Hu Y."/>
        </authorList>
    </citation>
    <scope>NUCLEOTIDE SEQUENCE</scope>
    <source>
        <strain evidence="4">IB182496</strain>
    </source>
</reference>
<evidence type="ECO:0000259" key="3">
    <source>
        <dbReference type="PROSITE" id="PS51272"/>
    </source>
</evidence>
<dbReference type="EMBL" id="JACXIZ010000012">
    <property type="protein sequence ID" value="MBD2844870.1"/>
    <property type="molecule type" value="Genomic_DNA"/>
</dbReference>
<gene>
    <name evidence="4" type="ORF">IDH44_06670</name>
</gene>
<accession>A0A927BSH7</accession>